<evidence type="ECO:0000313" key="3">
    <source>
        <dbReference type="Proteomes" id="UP000076577"/>
    </source>
</evidence>
<keyword evidence="1" id="KW-0472">Membrane</keyword>
<keyword evidence="1" id="KW-1133">Transmembrane helix</keyword>
<comment type="caution">
    <text evidence="2">The sequence shown here is derived from an EMBL/GenBank/DDBJ whole genome shotgun (WGS) entry which is preliminary data.</text>
</comment>
<organism evidence="2 3">
    <name type="scientific">Pseudovibrio axinellae</name>
    <dbReference type="NCBI Taxonomy" id="989403"/>
    <lineage>
        <taxon>Bacteria</taxon>
        <taxon>Pseudomonadati</taxon>
        <taxon>Pseudomonadota</taxon>
        <taxon>Alphaproteobacteria</taxon>
        <taxon>Hyphomicrobiales</taxon>
        <taxon>Stappiaceae</taxon>
        <taxon>Pseudovibrio</taxon>
    </lineage>
</organism>
<sequence>MFRLVFSFPWPVYFVLAALVVGGGFYMGNEEKLLNAARLEALKAPMPDVVDASKVTSNSFSAVDEINVAAQVDLDAIYTVSVSGKRTIDTKKTILFAFSPDAIDKSQPVATAFMLETSQDIAAFLDKFMVAKPRALSTVIHVNGESAYVSSKLEGVVEDAAREAGLTLSQNVQFVEPFMQGREFGLRQRSEADHIKFGLFVAALLAGYGVVRFIMTQNKRRKEQVEAPEGQAEA</sequence>
<gene>
    <name evidence="2" type="ORF">PsAD2_02673</name>
</gene>
<dbReference type="AlphaFoldDB" id="A0A165XQE5"/>
<accession>A0A165XQE5</accession>
<feature type="transmembrane region" description="Helical" evidence="1">
    <location>
        <begin position="197"/>
        <end position="215"/>
    </location>
</feature>
<protein>
    <submittedName>
        <fullName evidence="2">Uncharacterized protein</fullName>
    </submittedName>
</protein>
<evidence type="ECO:0000313" key="2">
    <source>
        <dbReference type="EMBL" id="KZL17940.1"/>
    </source>
</evidence>
<proteinExistence type="predicted"/>
<feature type="transmembrane region" description="Helical" evidence="1">
    <location>
        <begin position="12"/>
        <end position="28"/>
    </location>
</feature>
<dbReference type="RefSeq" id="WP_068006636.1">
    <property type="nucleotide sequence ID" value="NZ_FOFM01000006.1"/>
</dbReference>
<evidence type="ECO:0000256" key="1">
    <source>
        <dbReference type="SAM" id="Phobius"/>
    </source>
</evidence>
<reference evidence="2 3" key="1">
    <citation type="journal article" date="2016" name="Front. Microbiol.">
        <title>Comparative Genomic Analysis Reveals a Diverse Repertoire of Genes Involved in Prokaryote-Eukaryote Interactions within the Pseudovibrio Genus.</title>
        <authorList>
            <person name="Romano S."/>
            <person name="Fernandez-Guerra A."/>
            <person name="Reen F.J."/>
            <person name="Glockner F.O."/>
            <person name="Crowley S.P."/>
            <person name="O'Sullivan O."/>
            <person name="Cotter P.D."/>
            <person name="Adams C."/>
            <person name="Dobson A.D."/>
            <person name="O'Gara F."/>
        </authorList>
    </citation>
    <scope>NUCLEOTIDE SEQUENCE [LARGE SCALE GENOMIC DNA]</scope>
    <source>
        <strain evidence="2 3">Ad2</strain>
    </source>
</reference>
<keyword evidence="3" id="KW-1185">Reference proteome</keyword>
<name>A0A165XQE5_9HYPH</name>
<dbReference type="Proteomes" id="UP000076577">
    <property type="component" value="Unassembled WGS sequence"/>
</dbReference>
<keyword evidence="1" id="KW-0812">Transmembrane</keyword>
<dbReference type="PATRIC" id="fig|989403.3.peg.2867"/>
<dbReference type="EMBL" id="LMCB01000024">
    <property type="protein sequence ID" value="KZL17940.1"/>
    <property type="molecule type" value="Genomic_DNA"/>
</dbReference>